<proteinExistence type="predicted"/>
<accession>A0A076PT62</accession>
<evidence type="ECO:0000313" key="1">
    <source>
        <dbReference type="EMBL" id="AIJ46910.1"/>
    </source>
</evidence>
<dbReference type="InterPro" id="IPR009003">
    <property type="entry name" value="Peptidase_S1_PA"/>
</dbReference>
<name>A0A076PT62_COMTE</name>
<dbReference type="SUPFAM" id="SSF50494">
    <property type="entry name" value="Trypsin-like serine proteases"/>
    <property type="match status" value="1"/>
</dbReference>
<dbReference type="Proteomes" id="UP000028782">
    <property type="component" value="Chromosome"/>
</dbReference>
<dbReference type="KEGG" id="ctes:O987_13975"/>
<evidence type="ECO:0000313" key="2">
    <source>
        <dbReference type="Proteomes" id="UP000028782"/>
    </source>
</evidence>
<sequence length="282" mass="32206">MIELGEEFLRPLHRHFINITYRDHRLDAVQANGGTPPMYHFSAFVVQINDDWLAITAGHIFSHLKKAIVHGAVLKDWAIDDSTVNPDPHPNTNMKVVYNISFDPDKEVFYFDDDVEGMDYAAFKLDYLAIVAMQKEGIRPIPEEIWSKSDLEDFPYWLLVGTPEELIENAPGQPQAKRHATLHVIRRSGPAPGFPEKRYPRNYAEVDFDSTDHDSPFNLLGMSGGPVFGIRSPLEKIEDYRLIGVQSSQQWERVKPTGNVIAFCDAQPFIKTLKETWLNRQA</sequence>
<reference evidence="1 2" key="1">
    <citation type="journal article" date="2014" name="Genome Announc.">
        <title>Complete Genome Sequence of Polychlorinated Biphenyl Degrader Comamonas testosteroni TK102 (NBRC 109938).</title>
        <authorList>
            <person name="Fukuda K."/>
            <person name="Hosoyama A."/>
            <person name="Tsuchikane K."/>
            <person name="Ohji S."/>
            <person name="Yamazoe A."/>
            <person name="Fujita N."/>
            <person name="Shintani M."/>
            <person name="Kimbara K."/>
        </authorList>
    </citation>
    <scope>NUCLEOTIDE SEQUENCE [LARGE SCALE GENOMIC DNA]</scope>
    <source>
        <strain evidence="1">TK102</strain>
    </source>
</reference>
<gene>
    <name evidence="1" type="ORF">O987_13975</name>
</gene>
<dbReference type="RefSeq" id="WP_043372839.1">
    <property type="nucleotide sequence ID" value="NZ_CP006704.1"/>
</dbReference>
<dbReference type="AlphaFoldDB" id="A0A076PT62"/>
<dbReference type="EMBL" id="CP006704">
    <property type="protein sequence ID" value="AIJ46910.1"/>
    <property type="molecule type" value="Genomic_DNA"/>
</dbReference>
<organism evidence="1 2">
    <name type="scientific">Comamonas testosteroni TK102</name>
    <dbReference type="NCBI Taxonomy" id="1392005"/>
    <lineage>
        <taxon>Bacteria</taxon>
        <taxon>Pseudomonadati</taxon>
        <taxon>Pseudomonadota</taxon>
        <taxon>Betaproteobacteria</taxon>
        <taxon>Burkholderiales</taxon>
        <taxon>Comamonadaceae</taxon>
        <taxon>Comamonas</taxon>
    </lineage>
</organism>
<dbReference type="HOGENOM" id="CLU_948907_0_0_4"/>
<protein>
    <submittedName>
        <fullName evidence="1">Uncharacterized protein</fullName>
    </submittedName>
</protein>